<dbReference type="GO" id="GO:0031640">
    <property type="term" value="P:killing of cells of another organism"/>
    <property type="evidence" value="ECO:0007669"/>
    <property type="project" value="UniProtKB-KW"/>
</dbReference>
<dbReference type="Proteomes" id="UP000029644">
    <property type="component" value="Unassembled WGS sequence"/>
</dbReference>
<dbReference type="Gene3D" id="3.10.350.10">
    <property type="entry name" value="LysM domain"/>
    <property type="match status" value="1"/>
</dbReference>
<dbReference type="PANTHER" id="PTHR33308">
    <property type="entry name" value="PEPTIDOGLYCAN HYDROLASE FLGJ"/>
    <property type="match status" value="1"/>
</dbReference>
<dbReference type="EMBL" id="BBNQ01000001">
    <property type="protein sequence ID" value="GAL61086.1"/>
    <property type="molecule type" value="Genomic_DNA"/>
</dbReference>
<keyword evidence="3 7" id="KW-0378">Hydrolase</keyword>
<evidence type="ECO:0000256" key="2">
    <source>
        <dbReference type="ARBA" id="ARBA00022638"/>
    </source>
</evidence>
<dbReference type="CDD" id="cd00118">
    <property type="entry name" value="LysM"/>
    <property type="match status" value="1"/>
</dbReference>
<dbReference type="SUPFAM" id="SSF54106">
    <property type="entry name" value="LysM domain"/>
    <property type="match status" value="1"/>
</dbReference>
<protein>
    <recommendedName>
        <fullName evidence="4">Peptidoglycan hydrolase</fullName>
    </recommendedName>
</protein>
<dbReference type="SMART" id="SM00047">
    <property type="entry name" value="LYZ2"/>
    <property type="match status" value="1"/>
</dbReference>
<dbReference type="Pfam" id="PF01832">
    <property type="entry name" value="Glucosaminidase"/>
    <property type="match status" value="1"/>
</dbReference>
<dbReference type="GO" id="GO:0042742">
    <property type="term" value="P:defense response to bacterium"/>
    <property type="evidence" value="ECO:0007669"/>
    <property type="project" value="UniProtKB-KW"/>
</dbReference>
<dbReference type="Pfam" id="PF01476">
    <property type="entry name" value="LysM"/>
    <property type="match status" value="1"/>
</dbReference>
<reference evidence="7 9" key="2">
    <citation type="submission" date="2019-03" db="EMBL/GenBank/DDBJ databases">
        <title>Genomic Encyclopedia of Type Strains, Phase III (KMG-III): the genomes of soil and plant-associated and newly described type strains.</title>
        <authorList>
            <person name="Whitman W."/>
        </authorList>
    </citation>
    <scope>NUCLEOTIDE SEQUENCE [LARGE SCALE GENOMIC DNA]</scope>
    <source>
        <strain evidence="7 9">CECT 8301</strain>
    </source>
</reference>
<evidence type="ECO:0000313" key="8">
    <source>
        <dbReference type="Proteomes" id="UP000029644"/>
    </source>
</evidence>
<dbReference type="PROSITE" id="PS51782">
    <property type="entry name" value="LYSM"/>
    <property type="match status" value="1"/>
</dbReference>
<dbReference type="FunFam" id="1.10.530.10:FF:000060">
    <property type="entry name" value="Predicted protein"/>
    <property type="match status" value="1"/>
</dbReference>
<gene>
    <name evidence="7" type="ORF">DFQ06_1763</name>
    <name evidence="6" type="ORF">JCM19300_4024</name>
</gene>
<accession>A0A090V8E4</accession>
<evidence type="ECO:0000313" key="9">
    <source>
        <dbReference type="Proteomes" id="UP000294824"/>
    </source>
</evidence>
<keyword evidence="1" id="KW-0929">Antimicrobial</keyword>
<dbReference type="SMART" id="SM00257">
    <property type="entry name" value="LysM"/>
    <property type="match status" value="1"/>
</dbReference>
<accession>A0A4R8MCE5</accession>
<evidence type="ECO:0000256" key="3">
    <source>
        <dbReference type="ARBA" id="ARBA00022801"/>
    </source>
</evidence>
<evidence type="ECO:0000259" key="5">
    <source>
        <dbReference type="PROSITE" id="PS51782"/>
    </source>
</evidence>
<keyword evidence="2" id="KW-0081">Bacteriolytic enzyme</keyword>
<comment type="caution">
    <text evidence="6">The sequence shown here is derived from an EMBL/GenBank/DDBJ whole genome shotgun (WGS) entry which is preliminary data.</text>
</comment>
<dbReference type="GO" id="GO:0004040">
    <property type="term" value="F:amidase activity"/>
    <property type="evidence" value="ECO:0007669"/>
    <property type="project" value="InterPro"/>
</dbReference>
<evidence type="ECO:0000313" key="7">
    <source>
        <dbReference type="EMBL" id="TDY61952.1"/>
    </source>
</evidence>
<evidence type="ECO:0000256" key="1">
    <source>
        <dbReference type="ARBA" id="ARBA00022529"/>
    </source>
</evidence>
<name>A0A090V8E4_9FLAO</name>
<evidence type="ECO:0000256" key="4">
    <source>
        <dbReference type="ARBA" id="ARBA00032108"/>
    </source>
</evidence>
<feature type="domain" description="LysM" evidence="5">
    <location>
        <begin position="228"/>
        <end position="271"/>
    </location>
</feature>
<reference evidence="6 8" key="1">
    <citation type="journal article" date="2014" name="Genome Announc.">
        <title>Draft Genome Sequences of Marine Flavobacterium Algibacter lectus Strains SS8 and NR4.</title>
        <authorList>
            <person name="Takatani N."/>
            <person name="Nakanishi M."/>
            <person name="Meirelles P."/>
            <person name="Mino S."/>
            <person name="Suda W."/>
            <person name="Oshima K."/>
            <person name="Hattori M."/>
            <person name="Ohkuma M."/>
            <person name="Hosokawa M."/>
            <person name="Miyashita K."/>
            <person name="Thompson F.L."/>
            <person name="Niwa A."/>
            <person name="Sawabe T."/>
            <person name="Sawabe T."/>
        </authorList>
    </citation>
    <scope>NUCLEOTIDE SEQUENCE [LARGE SCALE GENOMIC DNA]</scope>
    <source>
        <strain evidence="6 8">JCM 19300</strain>
    </source>
</reference>
<dbReference type="InterPro" id="IPR002901">
    <property type="entry name" value="MGlyc_endo_b_GlcNAc-like_dom"/>
</dbReference>
<dbReference type="EMBL" id="SORL01000008">
    <property type="protein sequence ID" value="TDY61952.1"/>
    <property type="molecule type" value="Genomic_DNA"/>
</dbReference>
<organism evidence="6 8">
    <name type="scientific">Algibacter lectus</name>
    <dbReference type="NCBI Taxonomy" id="221126"/>
    <lineage>
        <taxon>Bacteria</taxon>
        <taxon>Pseudomonadati</taxon>
        <taxon>Bacteroidota</taxon>
        <taxon>Flavobacteriia</taxon>
        <taxon>Flavobacteriales</taxon>
        <taxon>Flavobacteriaceae</taxon>
        <taxon>Algibacter</taxon>
    </lineage>
</organism>
<dbReference type="Proteomes" id="UP000294824">
    <property type="component" value="Unassembled WGS sequence"/>
</dbReference>
<dbReference type="Gene3D" id="1.10.530.10">
    <property type="match status" value="1"/>
</dbReference>
<dbReference type="InterPro" id="IPR036779">
    <property type="entry name" value="LysM_dom_sf"/>
</dbReference>
<evidence type="ECO:0000313" key="6">
    <source>
        <dbReference type="EMBL" id="GAL61086.1"/>
    </source>
</evidence>
<dbReference type="InterPro" id="IPR051056">
    <property type="entry name" value="Glycosyl_Hydrolase_73"/>
</dbReference>
<proteinExistence type="predicted"/>
<keyword evidence="9" id="KW-1185">Reference proteome</keyword>
<dbReference type="InterPro" id="IPR018392">
    <property type="entry name" value="LysM"/>
</dbReference>
<dbReference type="AlphaFoldDB" id="A0A090V8E4"/>
<dbReference type="PANTHER" id="PTHR33308:SF9">
    <property type="entry name" value="PEPTIDOGLYCAN HYDROLASE FLGJ"/>
    <property type="match status" value="1"/>
</dbReference>
<sequence>MLLCVVAVCFSCKSKKTVVTKKKKTKTERVVKNNEKETVRTTSGNTVSTTTYANATDEYIATYARVAVDEMERYNIPASITLAQGILESASGNGRLAKEANNHFGIKCHTWDGDRIYHDDDAAQECFRKYDDASNSFRDHSLFLSERSRYAGLFKLKKNDYKGWAKGLKAAGYATDPKYPAKLISLIERYNLDKYDSRKASSNLKERNKIEVNAKTNVVSIREVPKQITHVVVKGDTLYYISKMHNISVEDLKALNDLEDNNIKIGQILTVSPK</sequence>